<keyword evidence="1" id="KW-0805">Transcription regulation</keyword>
<dbReference type="InterPro" id="IPR036388">
    <property type="entry name" value="WH-like_DNA-bd_sf"/>
</dbReference>
<dbReference type="SUPFAM" id="SSF46785">
    <property type="entry name" value="Winged helix' DNA-binding domain"/>
    <property type="match status" value="1"/>
</dbReference>
<accession>A0A5B8CF21</accession>
<organism evidence="5 6">
    <name type="scientific">Sphingobium fuliginis ATCC 27551</name>
    <dbReference type="NCBI Taxonomy" id="1208342"/>
    <lineage>
        <taxon>Bacteria</taxon>
        <taxon>Pseudomonadati</taxon>
        <taxon>Pseudomonadota</taxon>
        <taxon>Alphaproteobacteria</taxon>
        <taxon>Sphingomonadales</taxon>
        <taxon>Sphingomonadaceae</taxon>
        <taxon>Sphingobium</taxon>
    </lineage>
</organism>
<feature type="domain" description="HTH gntR-type" evidence="4">
    <location>
        <begin position="5"/>
        <end position="72"/>
    </location>
</feature>
<dbReference type="InterPro" id="IPR036390">
    <property type="entry name" value="WH_DNA-bd_sf"/>
</dbReference>
<dbReference type="Proteomes" id="UP000311469">
    <property type="component" value="Chromosome cSF1"/>
</dbReference>
<dbReference type="Pfam" id="PF00392">
    <property type="entry name" value="GntR"/>
    <property type="match status" value="1"/>
</dbReference>
<dbReference type="GO" id="GO:0003677">
    <property type="term" value="F:DNA binding"/>
    <property type="evidence" value="ECO:0007669"/>
    <property type="project" value="UniProtKB-KW"/>
</dbReference>
<dbReference type="PANTHER" id="PTHR43537:SF45">
    <property type="entry name" value="GNTR FAMILY REGULATORY PROTEIN"/>
    <property type="match status" value="1"/>
</dbReference>
<dbReference type="GO" id="GO:0003700">
    <property type="term" value="F:DNA-binding transcription factor activity"/>
    <property type="evidence" value="ECO:0007669"/>
    <property type="project" value="InterPro"/>
</dbReference>
<keyword evidence="3" id="KW-0804">Transcription</keyword>
<evidence type="ECO:0000256" key="1">
    <source>
        <dbReference type="ARBA" id="ARBA00023015"/>
    </source>
</evidence>
<dbReference type="RefSeq" id="WP_140041835.1">
    <property type="nucleotide sequence ID" value="NZ_CP041016.1"/>
</dbReference>
<evidence type="ECO:0000313" key="6">
    <source>
        <dbReference type="Proteomes" id="UP000311469"/>
    </source>
</evidence>
<dbReference type="KEGG" id="sufl:FIL70_06015"/>
<gene>
    <name evidence="5" type="ORF">FIL70_06015</name>
</gene>
<name>A0A5B8CF21_SPHSA</name>
<dbReference type="InterPro" id="IPR000524">
    <property type="entry name" value="Tscrpt_reg_HTH_GntR"/>
</dbReference>
<dbReference type="PROSITE" id="PS50949">
    <property type="entry name" value="HTH_GNTR"/>
    <property type="match status" value="1"/>
</dbReference>
<reference evidence="5 6" key="1">
    <citation type="submission" date="2019-06" db="EMBL/GenBank/DDBJ databases">
        <title>Genome organization and adaptive potential of archetypical organophosphate degarding Sphingobium fuliginis ATCC 27551.</title>
        <authorList>
            <person name="Sarwar A."/>
            <person name="Parthasarathy S."/>
            <person name="Singh C."/>
            <person name="Siddavattam D."/>
        </authorList>
    </citation>
    <scope>NUCLEOTIDE SEQUENCE [LARGE SCALE GENOMIC DNA]</scope>
    <source>
        <strain evidence="5 6">ATCC 27551</strain>
    </source>
</reference>
<evidence type="ECO:0000259" key="4">
    <source>
        <dbReference type="PROSITE" id="PS50949"/>
    </source>
</evidence>
<dbReference type="AlphaFoldDB" id="A0A5B8CF21"/>
<evidence type="ECO:0000313" key="5">
    <source>
        <dbReference type="EMBL" id="QDC36846.1"/>
    </source>
</evidence>
<sequence length="210" mass="23511">MAPETVIADRVYRELKLLILRGDQPPAAPLVVLALAERFGTSIAPVRDALHRLVGERLVAMQGGGGFAMPPLTRQRAYNLYSWHRDIVEAALKVMVKFERIEQPPAFLDDEIADPERIAAASADLFTQICACSPNDEHRDAISVIGERLHTLRVCENMVNRQAQELRELWTIVCEGNRRATRTAISHYHKRRLARVEQIVSAALLASIAD</sequence>
<dbReference type="Gene3D" id="1.10.10.10">
    <property type="entry name" value="Winged helix-like DNA-binding domain superfamily/Winged helix DNA-binding domain"/>
    <property type="match status" value="1"/>
</dbReference>
<dbReference type="EMBL" id="CP041016">
    <property type="protein sequence ID" value="QDC36846.1"/>
    <property type="molecule type" value="Genomic_DNA"/>
</dbReference>
<evidence type="ECO:0000256" key="2">
    <source>
        <dbReference type="ARBA" id="ARBA00023125"/>
    </source>
</evidence>
<proteinExistence type="predicted"/>
<dbReference type="PANTHER" id="PTHR43537">
    <property type="entry name" value="TRANSCRIPTIONAL REGULATOR, GNTR FAMILY"/>
    <property type="match status" value="1"/>
</dbReference>
<protein>
    <submittedName>
        <fullName evidence="5">GntR family transcriptional regulator</fullName>
    </submittedName>
</protein>
<evidence type="ECO:0000256" key="3">
    <source>
        <dbReference type="ARBA" id="ARBA00023163"/>
    </source>
</evidence>
<keyword evidence="2" id="KW-0238">DNA-binding</keyword>